<dbReference type="EMBL" id="JBHUOV010000002">
    <property type="protein sequence ID" value="MFD2823814.1"/>
    <property type="molecule type" value="Genomic_DNA"/>
</dbReference>
<accession>A0ABW5WPD7</accession>
<feature type="transmembrane region" description="Helical" evidence="8">
    <location>
        <begin position="14"/>
        <end position="33"/>
    </location>
</feature>
<dbReference type="GO" id="GO:0016301">
    <property type="term" value="F:kinase activity"/>
    <property type="evidence" value="ECO:0007669"/>
    <property type="project" value="UniProtKB-KW"/>
</dbReference>
<evidence type="ECO:0000256" key="4">
    <source>
        <dbReference type="ARBA" id="ARBA00022679"/>
    </source>
</evidence>
<dbReference type="PANTHER" id="PTHR45436:SF5">
    <property type="entry name" value="SENSOR HISTIDINE KINASE TRCS"/>
    <property type="match status" value="1"/>
</dbReference>
<dbReference type="Pfam" id="PF00512">
    <property type="entry name" value="HisKA"/>
    <property type="match status" value="1"/>
</dbReference>
<gene>
    <name evidence="10" type="ORF">ACFS5M_09045</name>
</gene>
<dbReference type="EC" id="2.7.13.3" evidence="2"/>
<reference evidence="11" key="1">
    <citation type="journal article" date="2019" name="Int. J. Syst. Evol. Microbiol.">
        <title>The Global Catalogue of Microorganisms (GCM) 10K type strain sequencing project: providing services to taxonomists for standard genome sequencing and annotation.</title>
        <authorList>
            <consortium name="The Broad Institute Genomics Platform"/>
            <consortium name="The Broad Institute Genome Sequencing Center for Infectious Disease"/>
            <person name="Wu L."/>
            <person name="Ma J."/>
        </authorList>
    </citation>
    <scope>NUCLEOTIDE SEQUENCE [LARGE SCALE GENOMIC DNA]</scope>
    <source>
        <strain evidence="11">KCTC 32141</strain>
    </source>
</reference>
<keyword evidence="11" id="KW-1185">Reference proteome</keyword>
<dbReference type="InterPro" id="IPR050428">
    <property type="entry name" value="TCS_sensor_his_kinase"/>
</dbReference>
<dbReference type="InterPro" id="IPR036890">
    <property type="entry name" value="HATPase_C_sf"/>
</dbReference>
<organism evidence="10 11">
    <name type="scientific">Lacinutrix iliipiscaria</name>
    <dbReference type="NCBI Taxonomy" id="1230532"/>
    <lineage>
        <taxon>Bacteria</taxon>
        <taxon>Pseudomonadati</taxon>
        <taxon>Bacteroidota</taxon>
        <taxon>Flavobacteriia</taxon>
        <taxon>Flavobacteriales</taxon>
        <taxon>Flavobacteriaceae</taxon>
        <taxon>Lacinutrix</taxon>
    </lineage>
</organism>
<evidence type="ECO:0000313" key="11">
    <source>
        <dbReference type="Proteomes" id="UP001597533"/>
    </source>
</evidence>
<evidence type="ECO:0000313" key="10">
    <source>
        <dbReference type="EMBL" id="MFD2823814.1"/>
    </source>
</evidence>
<dbReference type="SUPFAM" id="SSF55874">
    <property type="entry name" value="ATPase domain of HSP90 chaperone/DNA topoisomerase II/histidine kinase"/>
    <property type="match status" value="1"/>
</dbReference>
<keyword evidence="4" id="KW-0808">Transferase</keyword>
<keyword evidence="7 8" id="KW-1133">Transmembrane helix</keyword>
<dbReference type="SMART" id="SM00388">
    <property type="entry name" value="HisKA"/>
    <property type="match status" value="1"/>
</dbReference>
<proteinExistence type="predicted"/>
<keyword evidence="5 8" id="KW-0812">Transmembrane</keyword>
<dbReference type="InterPro" id="IPR005467">
    <property type="entry name" value="His_kinase_dom"/>
</dbReference>
<dbReference type="SUPFAM" id="SSF47384">
    <property type="entry name" value="Homodimeric domain of signal transducing histidine kinase"/>
    <property type="match status" value="1"/>
</dbReference>
<dbReference type="Pfam" id="PF02518">
    <property type="entry name" value="HATPase_c"/>
    <property type="match status" value="1"/>
</dbReference>
<evidence type="ECO:0000256" key="1">
    <source>
        <dbReference type="ARBA" id="ARBA00000085"/>
    </source>
</evidence>
<keyword evidence="6 10" id="KW-0418">Kinase</keyword>
<keyword evidence="8" id="KW-0472">Membrane</keyword>
<dbReference type="RefSeq" id="WP_183488039.1">
    <property type="nucleotide sequence ID" value="NZ_JBHUOV010000002.1"/>
</dbReference>
<dbReference type="SMART" id="SM00387">
    <property type="entry name" value="HATPase_c"/>
    <property type="match status" value="1"/>
</dbReference>
<evidence type="ECO:0000256" key="5">
    <source>
        <dbReference type="ARBA" id="ARBA00022692"/>
    </source>
</evidence>
<dbReference type="Gene3D" id="3.30.565.10">
    <property type="entry name" value="Histidine kinase-like ATPase, C-terminal domain"/>
    <property type="match status" value="1"/>
</dbReference>
<dbReference type="InterPro" id="IPR003661">
    <property type="entry name" value="HisK_dim/P_dom"/>
</dbReference>
<feature type="transmembrane region" description="Helical" evidence="8">
    <location>
        <begin position="127"/>
        <end position="149"/>
    </location>
</feature>
<dbReference type="CDD" id="cd00075">
    <property type="entry name" value="HATPase"/>
    <property type="match status" value="1"/>
</dbReference>
<evidence type="ECO:0000256" key="7">
    <source>
        <dbReference type="ARBA" id="ARBA00022989"/>
    </source>
</evidence>
<dbReference type="Proteomes" id="UP001597533">
    <property type="component" value="Unassembled WGS sequence"/>
</dbReference>
<dbReference type="PROSITE" id="PS50109">
    <property type="entry name" value="HIS_KIN"/>
    <property type="match status" value="1"/>
</dbReference>
<comment type="caution">
    <text evidence="10">The sequence shown here is derived from an EMBL/GenBank/DDBJ whole genome shotgun (WGS) entry which is preliminary data.</text>
</comment>
<evidence type="ECO:0000259" key="9">
    <source>
        <dbReference type="PROSITE" id="PS50109"/>
    </source>
</evidence>
<evidence type="ECO:0000256" key="8">
    <source>
        <dbReference type="SAM" id="Phobius"/>
    </source>
</evidence>
<evidence type="ECO:0000256" key="6">
    <source>
        <dbReference type="ARBA" id="ARBA00022777"/>
    </source>
</evidence>
<protein>
    <recommendedName>
        <fullName evidence="2">histidine kinase</fullName>
        <ecNumber evidence="2">2.7.13.3</ecNumber>
    </recommendedName>
</protein>
<dbReference type="InterPro" id="IPR036097">
    <property type="entry name" value="HisK_dim/P_sf"/>
</dbReference>
<sequence length="415" mass="48059">MGTKTNLIKKTSKTFLITGLVLAILSSVVLYFYTKNLLQEEIEEALYSTEARIVERMTKGEAHYDLPPIIEILNVEGLRKDILKDTIIYDPSQDEMEVFRELSTFKTINNKNYQITVRDMIVETEDILSAIVFSYIVIIVLAFLFLYYFNTARNIKLWRPFFINLEQMKSFSLTSNHKLELVESDILEFSELKVEIETLTNKVRSDYLNLKQFTENVSHELQTPLAIIQAKIDNIINEKSINDTQFEQITSIQKDIHRLKQLNKRVTILSKIDNNQFANIENVNLTNLFKEKIGSFKEMEIDNITHLITNELIVPMDAFLADILINNLISNAIKHSDKNDEISIITTSNTLVVSNKGKQAIGHPERIFNRFYTENTSTESTGLGLAIVKRICDFYKFDLGYEYKDFKHSFSVSFH</sequence>
<dbReference type="Gene3D" id="1.10.287.130">
    <property type="match status" value="1"/>
</dbReference>
<name>A0ABW5WPD7_9FLAO</name>
<dbReference type="CDD" id="cd00082">
    <property type="entry name" value="HisKA"/>
    <property type="match status" value="1"/>
</dbReference>
<feature type="domain" description="Histidine kinase" evidence="9">
    <location>
        <begin position="216"/>
        <end position="415"/>
    </location>
</feature>
<evidence type="ECO:0000256" key="3">
    <source>
        <dbReference type="ARBA" id="ARBA00022553"/>
    </source>
</evidence>
<dbReference type="InterPro" id="IPR003594">
    <property type="entry name" value="HATPase_dom"/>
</dbReference>
<comment type="catalytic activity">
    <reaction evidence="1">
        <text>ATP + protein L-histidine = ADP + protein N-phospho-L-histidine.</text>
        <dbReference type="EC" id="2.7.13.3"/>
    </reaction>
</comment>
<dbReference type="PANTHER" id="PTHR45436">
    <property type="entry name" value="SENSOR HISTIDINE KINASE YKOH"/>
    <property type="match status" value="1"/>
</dbReference>
<keyword evidence="3" id="KW-0597">Phosphoprotein</keyword>
<evidence type="ECO:0000256" key="2">
    <source>
        <dbReference type="ARBA" id="ARBA00012438"/>
    </source>
</evidence>